<protein>
    <recommendedName>
        <fullName evidence="4">DnrO protein</fullName>
    </recommendedName>
</protein>
<dbReference type="RefSeq" id="WP_275710619.1">
    <property type="nucleotide sequence ID" value="NZ_JAKLTN010000002.1"/>
</dbReference>
<dbReference type="EMBL" id="JAKLTN010000002">
    <property type="protein sequence ID" value="MCG2577482.1"/>
    <property type="molecule type" value="Genomic_DNA"/>
</dbReference>
<keyword evidence="3" id="KW-1185">Reference proteome</keyword>
<evidence type="ECO:0008006" key="4">
    <source>
        <dbReference type="Google" id="ProtNLM"/>
    </source>
</evidence>
<evidence type="ECO:0000313" key="3">
    <source>
        <dbReference type="Proteomes" id="UP001165384"/>
    </source>
</evidence>
<reference evidence="2" key="1">
    <citation type="submission" date="2022-01" db="EMBL/GenBank/DDBJ databases">
        <authorList>
            <person name="Jo J.-H."/>
            <person name="Im W.-T."/>
        </authorList>
    </citation>
    <scope>NUCLEOTIDE SEQUENCE</scope>
    <source>
        <strain evidence="2">XY25</strain>
    </source>
</reference>
<gene>
    <name evidence="2" type="ORF">LZ012_10800</name>
</gene>
<evidence type="ECO:0000256" key="1">
    <source>
        <dbReference type="SAM" id="SignalP"/>
    </source>
</evidence>
<feature type="chain" id="PRO_5046662127" description="DnrO protein" evidence="1">
    <location>
        <begin position="23"/>
        <end position="158"/>
    </location>
</feature>
<feature type="signal peptide" evidence="1">
    <location>
        <begin position="1"/>
        <end position="22"/>
    </location>
</feature>
<organism evidence="2 3">
    <name type="scientific">Dechloromonas hankyongensis</name>
    <dbReference type="NCBI Taxonomy" id="2908002"/>
    <lineage>
        <taxon>Bacteria</taxon>
        <taxon>Pseudomonadati</taxon>
        <taxon>Pseudomonadota</taxon>
        <taxon>Betaproteobacteria</taxon>
        <taxon>Rhodocyclales</taxon>
        <taxon>Azonexaceae</taxon>
        <taxon>Dechloromonas</taxon>
    </lineage>
</organism>
<proteinExistence type="predicted"/>
<evidence type="ECO:0000313" key="2">
    <source>
        <dbReference type="EMBL" id="MCG2577482.1"/>
    </source>
</evidence>
<name>A0ABS9K2S3_9RHOO</name>
<dbReference type="Proteomes" id="UP001165384">
    <property type="component" value="Unassembled WGS sequence"/>
</dbReference>
<keyword evidence="1" id="KW-0732">Signal</keyword>
<sequence>MKPGSLALLLTVALAAASPLLAADHHHHGHAAQESSPLQLNAGKKWATDEALRQGMNSINQAMAKAQPQIRQNSFSDDQYRELAATIGKNVGDIVENCKLEPKADAMLHLVIADLQAGAEMMAGKTQGARHEGADKVFKSLKAYGQYFQHPGWKVAKT</sequence>
<accession>A0ABS9K2S3</accession>
<comment type="caution">
    <text evidence="2">The sequence shown here is derived from an EMBL/GenBank/DDBJ whole genome shotgun (WGS) entry which is preliminary data.</text>
</comment>